<dbReference type="GO" id="GO:0015234">
    <property type="term" value="F:thiamine transmembrane transporter activity"/>
    <property type="evidence" value="ECO:0007669"/>
    <property type="project" value="InterPro"/>
</dbReference>
<dbReference type="AlphaFoldDB" id="A0A9D1E656"/>
<dbReference type="EMBL" id="DVHK01000055">
    <property type="protein sequence ID" value="HIR66857.1"/>
    <property type="molecule type" value="Genomic_DNA"/>
</dbReference>
<reference evidence="2" key="1">
    <citation type="submission" date="2020-10" db="EMBL/GenBank/DDBJ databases">
        <authorList>
            <person name="Gilroy R."/>
        </authorList>
    </citation>
    <scope>NUCLEOTIDE SEQUENCE</scope>
    <source>
        <strain evidence="2">ChiW16-3235</strain>
    </source>
</reference>
<evidence type="ECO:0000313" key="3">
    <source>
        <dbReference type="Proteomes" id="UP000823913"/>
    </source>
</evidence>
<gene>
    <name evidence="2" type="primary">thiT</name>
    <name evidence="2" type="ORF">IAB94_02270</name>
</gene>
<feature type="transmembrane region" description="Helical" evidence="1">
    <location>
        <begin position="319"/>
        <end position="340"/>
    </location>
</feature>
<feature type="transmembrane region" description="Helical" evidence="1">
    <location>
        <begin position="143"/>
        <end position="164"/>
    </location>
</feature>
<sequence length="410" mass="44315">MFFSLLSAHAGEVQIDGQDYYAYADVWTEYANSLFVEIFFYLAIAMVAVMVAVGIIVRLKKPESFFAFVKGCALIAAGFIVTVLVVMLALGFAEIEEKGYADYDGIRSLVYIPAIVLGSVVALGLIASYIASLFSRKTFKITLITAASVAGAALVALLICLIVYLNSGNAEINNGAEITSTENALLYVCAAGLIVVIALLAFLFGKGEKKEYDSKSISYAGICIAMSFALSYIKFFEMPQGGSLTLASLLPLMIYSYMYGVRKGVVAGFAYGILQAVQDPWLIHPAQFLLDYPVAFSAIGLAGMFSRVKALDKLPQLKFTLGAIVGCVLRYISHILSGVFAFSEYSTLDNVWIYSMAYNSFVFIDIAIAIAVGIIVFSTRSFNAQVRKVQATAFETKKSAQAEQPAQTNG</sequence>
<feature type="transmembrane region" description="Helical" evidence="1">
    <location>
        <begin position="241"/>
        <end position="258"/>
    </location>
</feature>
<feature type="transmembrane region" description="Helical" evidence="1">
    <location>
        <begin position="110"/>
        <end position="131"/>
    </location>
</feature>
<keyword evidence="1" id="KW-0812">Transmembrane</keyword>
<feature type="transmembrane region" description="Helical" evidence="1">
    <location>
        <begin position="38"/>
        <end position="59"/>
    </location>
</feature>
<reference evidence="2" key="2">
    <citation type="journal article" date="2021" name="PeerJ">
        <title>Extensive microbial diversity within the chicken gut microbiome revealed by metagenomics and culture.</title>
        <authorList>
            <person name="Gilroy R."/>
            <person name="Ravi A."/>
            <person name="Getino M."/>
            <person name="Pursley I."/>
            <person name="Horton D.L."/>
            <person name="Alikhan N.F."/>
            <person name="Baker D."/>
            <person name="Gharbi K."/>
            <person name="Hall N."/>
            <person name="Watson M."/>
            <person name="Adriaenssens E.M."/>
            <person name="Foster-Nyarko E."/>
            <person name="Jarju S."/>
            <person name="Secka A."/>
            <person name="Antonio M."/>
            <person name="Oren A."/>
            <person name="Chaudhuri R.R."/>
            <person name="La Ragione R."/>
            <person name="Hildebrand F."/>
            <person name="Pallen M.J."/>
        </authorList>
    </citation>
    <scope>NUCLEOTIDE SEQUENCE</scope>
    <source>
        <strain evidence="2">ChiW16-3235</strain>
    </source>
</reference>
<name>A0A9D1E656_9FIRM</name>
<protein>
    <submittedName>
        <fullName evidence="2">Energy-coupled thiamine transporter ThiT</fullName>
    </submittedName>
</protein>
<keyword evidence="1" id="KW-1133">Transmembrane helix</keyword>
<evidence type="ECO:0000313" key="2">
    <source>
        <dbReference type="EMBL" id="HIR66857.1"/>
    </source>
</evidence>
<dbReference type="InterPro" id="IPR012651">
    <property type="entry name" value="Thia_Transptr_ThiT"/>
</dbReference>
<feature type="transmembrane region" description="Helical" evidence="1">
    <location>
        <begin position="352"/>
        <end position="377"/>
    </location>
</feature>
<dbReference type="Gene3D" id="1.10.1760.20">
    <property type="match status" value="1"/>
</dbReference>
<evidence type="ECO:0000256" key="1">
    <source>
        <dbReference type="SAM" id="Phobius"/>
    </source>
</evidence>
<dbReference type="Pfam" id="PF09515">
    <property type="entry name" value="Thia_YuaJ"/>
    <property type="match status" value="1"/>
</dbReference>
<feature type="transmembrane region" description="Helical" evidence="1">
    <location>
        <begin position="184"/>
        <end position="205"/>
    </location>
</feature>
<keyword evidence="1" id="KW-0472">Membrane</keyword>
<organism evidence="2 3">
    <name type="scientific">Candidatus Coproplasma avicola</name>
    <dbReference type="NCBI Taxonomy" id="2840744"/>
    <lineage>
        <taxon>Bacteria</taxon>
        <taxon>Bacillati</taxon>
        <taxon>Bacillota</taxon>
        <taxon>Clostridia</taxon>
        <taxon>Eubacteriales</taxon>
        <taxon>Candidatus Coproplasma</taxon>
    </lineage>
</organism>
<proteinExistence type="predicted"/>
<dbReference type="NCBIfam" id="TIGR02357">
    <property type="entry name" value="ECF_ThiT_YuaJ"/>
    <property type="match status" value="1"/>
</dbReference>
<feature type="transmembrane region" description="Helical" evidence="1">
    <location>
        <begin position="71"/>
        <end position="90"/>
    </location>
</feature>
<dbReference type="Proteomes" id="UP000823913">
    <property type="component" value="Unassembled WGS sequence"/>
</dbReference>
<dbReference type="GO" id="GO:0005886">
    <property type="term" value="C:plasma membrane"/>
    <property type="evidence" value="ECO:0007669"/>
    <property type="project" value="InterPro"/>
</dbReference>
<comment type="caution">
    <text evidence="2">The sequence shown here is derived from an EMBL/GenBank/DDBJ whole genome shotgun (WGS) entry which is preliminary data.</text>
</comment>
<accession>A0A9D1E656</accession>
<feature type="transmembrane region" description="Helical" evidence="1">
    <location>
        <begin position="217"/>
        <end position="235"/>
    </location>
</feature>